<dbReference type="PANTHER" id="PTHR13218">
    <property type="entry name" value="TRANSCRIPTION INITIATION FACTOR TFIID SUBUNIT 11-RELATED"/>
    <property type="match status" value="1"/>
</dbReference>
<accession>A0A9P1IFT8</accession>
<feature type="compositionally biased region" description="Acidic residues" evidence="7">
    <location>
        <begin position="219"/>
        <end position="229"/>
    </location>
</feature>
<feature type="compositionally biased region" description="Acidic residues" evidence="7">
    <location>
        <begin position="54"/>
        <end position="63"/>
    </location>
</feature>
<sequence length="346" mass="38385">MEDLFGGLSESSSDEGEDVAQKNPTKIDEDLALSDDEEEETIENPGNQVINDLELSEDDEEQEIDTKQVIDDLALSEDDDEPEAGPAPKPPAKVVFSISGDEDSMDMPDIDQLRNIQQNRKRKASTPPENVKKAKIEEEENVQEEISASSHFHAAMSMLMDPDSPPPAAGPSTSTAVPTISPSKIIPPEESTNSEPKQHFVAPKKPKSKPKTPEKPAEEEVEPEPLDEESEIARLKMQILISNFSQEQLNRYEAYRRSSFAKSSIRKLIHQYTGLNVGQNVVIAVAGLAKVFVGEVIEEALDLRDAQKQTDEPLKPHHIKQAHMELARQGKLYPPVGPRPDNSMIW</sequence>
<dbReference type="AlphaFoldDB" id="A0A9P1IFT8"/>
<dbReference type="InterPro" id="IPR006809">
    <property type="entry name" value="TAFII28_dom"/>
</dbReference>
<evidence type="ECO:0000256" key="1">
    <source>
        <dbReference type="ARBA" id="ARBA00004123"/>
    </source>
</evidence>
<keyword evidence="10" id="KW-1185">Reference proteome</keyword>
<dbReference type="FunFam" id="1.10.20.10:FF:000061">
    <property type="entry name" value="TFIID subunit"/>
    <property type="match status" value="1"/>
</dbReference>
<reference evidence="9" key="1">
    <citation type="submission" date="2022-11" db="EMBL/GenBank/DDBJ databases">
        <authorList>
            <person name="Kikuchi T."/>
        </authorList>
    </citation>
    <scope>NUCLEOTIDE SEQUENCE</scope>
    <source>
        <strain evidence="9">PS1010</strain>
    </source>
</reference>
<name>A0A9P1IFT8_9PELO</name>
<evidence type="ECO:0000256" key="3">
    <source>
        <dbReference type="ARBA" id="ARBA00023015"/>
    </source>
</evidence>
<evidence type="ECO:0000313" key="10">
    <source>
        <dbReference type="Proteomes" id="UP001152747"/>
    </source>
</evidence>
<dbReference type="EMBL" id="CANHGI010000003">
    <property type="protein sequence ID" value="CAI5444346.1"/>
    <property type="molecule type" value="Genomic_DNA"/>
</dbReference>
<feature type="compositionally biased region" description="Low complexity" evidence="7">
    <location>
        <begin position="170"/>
        <end position="179"/>
    </location>
</feature>
<protein>
    <recommendedName>
        <fullName evidence="6">Transcription initiation factor TFIID subunit 11</fullName>
    </recommendedName>
</protein>
<dbReference type="SUPFAM" id="SSF47113">
    <property type="entry name" value="Histone-fold"/>
    <property type="match status" value="1"/>
</dbReference>
<comment type="subcellular location">
    <subcellularLocation>
        <location evidence="1">Nucleus</location>
    </subcellularLocation>
</comment>
<feature type="compositionally biased region" description="Acidic residues" evidence="7">
    <location>
        <begin position="74"/>
        <end position="83"/>
    </location>
</feature>
<evidence type="ECO:0000256" key="6">
    <source>
        <dbReference type="ARBA" id="ARBA00072882"/>
    </source>
</evidence>
<evidence type="ECO:0000313" key="9">
    <source>
        <dbReference type="EMBL" id="CAI5444346.1"/>
    </source>
</evidence>
<feature type="compositionally biased region" description="Low complexity" evidence="7">
    <location>
        <begin position="1"/>
        <end position="11"/>
    </location>
</feature>
<evidence type="ECO:0000256" key="2">
    <source>
        <dbReference type="ARBA" id="ARBA00009788"/>
    </source>
</evidence>
<gene>
    <name evidence="9" type="ORF">CAMP_LOCUS6983</name>
</gene>
<comment type="caution">
    <text evidence="9">The sequence shown here is derived from an EMBL/GenBank/DDBJ whole genome shotgun (WGS) entry which is preliminary data.</text>
</comment>
<dbReference type="GO" id="GO:0046982">
    <property type="term" value="F:protein heterodimerization activity"/>
    <property type="evidence" value="ECO:0007669"/>
    <property type="project" value="InterPro"/>
</dbReference>
<comment type="similarity">
    <text evidence="2">Belongs to the TAF11 family.</text>
</comment>
<evidence type="ECO:0000256" key="4">
    <source>
        <dbReference type="ARBA" id="ARBA00023163"/>
    </source>
</evidence>
<dbReference type="GO" id="GO:0005669">
    <property type="term" value="C:transcription factor TFIID complex"/>
    <property type="evidence" value="ECO:0007669"/>
    <property type="project" value="InterPro"/>
</dbReference>
<dbReference type="OrthoDB" id="28335at2759"/>
<dbReference type="InterPro" id="IPR045127">
    <property type="entry name" value="TAF11-like"/>
</dbReference>
<dbReference type="GO" id="GO:0051123">
    <property type="term" value="P:RNA polymerase II preinitiation complex assembly"/>
    <property type="evidence" value="ECO:0007669"/>
    <property type="project" value="InterPro"/>
</dbReference>
<feature type="compositionally biased region" description="Low complexity" evidence="7">
    <location>
        <begin position="144"/>
        <end position="162"/>
    </location>
</feature>
<dbReference type="InterPro" id="IPR009072">
    <property type="entry name" value="Histone-fold"/>
</dbReference>
<dbReference type="PANTHER" id="PTHR13218:SF8">
    <property type="entry name" value="TRANSCRIPTION INITIATION FACTOR TFIID SUBUNIT 11"/>
    <property type="match status" value="1"/>
</dbReference>
<feature type="compositionally biased region" description="Acidic residues" evidence="7">
    <location>
        <begin position="30"/>
        <end position="42"/>
    </location>
</feature>
<feature type="compositionally biased region" description="Acidic residues" evidence="7">
    <location>
        <begin position="100"/>
        <end position="109"/>
    </location>
</feature>
<dbReference type="GO" id="GO:0016251">
    <property type="term" value="F:RNA polymerase II general transcription initiation factor activity"/>
    <property type="evidence" value="ECO:0007669"/>
    <property type="project" value="TreeGrafter"/>
</dbReference>
<dbReference type="CDD" id="cd08048">
    <property type="entry name" value="HFD_TAF11"/>
    <property type="match status" value="1"/>
</dbReference>
<evidence type="ECO:0000256" key="5">
    <source>
        <dbReference type="ARBA" id="ARBA00023242"/>
    </source>
</evidence>
<dbReference type="Pfam" id="PF04719">
    <property type="entry name" value="TAFII28"/>
    <property type="match status" value="1"/>
</dbReference>
<feature type="domain" description="TAFII28-like protein" evidence="8">
    <location>
        <begin position="239"/>
        <end position="324"/>
    </location>
</feature>
<keyword evidence="4" id="KW-0804">Transcription</keyword>
<dbReference type="Proteomes" id="UP001152747">
    <property type="component" value="Unassembled WGS sequence"/>
</dbReference>
<organism evidence="9 10">
    <name type="scientific">Caenorhabditis angaria</name>
    <dbReference type="NCBI Taxonomy" id="860376"/>
    <lineage>
        <taxon>Eukaryota</taxon>
        <taxon>Metazoa</taxon>
        <taxon>Ecdysozoa</taxon>
        <taxon>Nematoda</taxon>
        <taxon>Chromadorea</taxon>
        <taxon>Rhabditida</taxon>
        <taxon>Rhabditina</taxon>
        <taxon>Rhabditomorpha</taxon>
        <taxon>Rhabditoidea</taxon>
        <taxon>Rhabditidae</taxon>
        <taxon>Peloderinae</taxon>
        <taxon>Caenorhabditis</taxon>
    </lineage>
</organism>
<proteinExistence type="inferred from homology"/>
<evidence type="ECO:0000259" key="8">
    <source>
        <dbReference type="Pfam" id="PF04719"/>
    </source>
</evidence>
<feature type="region of interest" description="Disordered" evidence="7">
    <location>
        <begin position="1"/>
        <end position="229"/>
    </location>
</feature>
<keyword evidence="5" id="KW-0539">Nucleus</keyword>
<keyword evidence="3" id="KW-0805">Transcription regulation</keyword>
<evidence type="ECO:0000256" key="7">
    <source>
        <dbReference type="SAM" id="MobiDB-lite"/>
    </source>
</evidence>
<dbReference type="Gene3D" id="1.10.20.10">
    <property type="entry name" value="Histone, subunit A"/>
    <property type="match status" value="1"/>
</dbReference>